<dbReference type="InterPro" id="IPR000086">
    <property type="entry name" value="NUDIX_hydrolase_dom"/>
</dbReference>
<evidence type="ECO:0000313" key="3">
    <source>
        <dbReference type="Proteomes" id="UP001501035"/>
    </source>
</evidence>
<dbReference type="PROSITE" id="PS51462">
    <property type="entry name" value="NUDIX"/>
    <property type="match status" value="1"/>
</dbReference>
<dbReference type="RefSeq" id="WP_290706003.1">
    <property type="nucleotide sequence ID" value="NZ_BAAAVS010000056.1"/>
</dbReference>
<dbReference type="SUPFAM" id="SSF55811">
    <property type="entry name" value="Nudix"/>
    <property type="match status" value="1"/>
</dbReference>
<organism evidence="2 3">
    <name type="scientific">Gordonia defluvii</name>
    <dbReference type="NCBI Taxonomy" id="283718"/>
    <lineage>
        <taxon>Bacteria</taxon>
        <taxon>Bacillati</taxon>
        <taxon>Actinomycetota</taxon>
        <taxon>Actinomycetes</taxon>
        <taxon>Mycobacteriales</taxon>
        <taxon>Gordoniaceae</taxon>
        <taxon>Gordonia</taxon>
    </lineage>
</organism>
<keyword evidence="3" id="KW-1185">Reference proteome</keyword>
<proteinExistence type="predicted"/>
<feature type="domain" description="Nudix hydrolase" evidence="1">
    <location>
        <begin position="45"/>
        <end position="182"/>
    </location>
</feature>
<name>A0ABP6LJI4_9ACTN</name>
<evidence type="ECO:0000259" key="1">
    <source>
        <dbReference type="PROSITE" id="PS51462"/>
    </source>
</evidence>
<reference evidence="3" key="1">
    <citation type="journal article" date="2019" name="Int. J. Syst. Evol. Microbiol.">
        <title>The Global Catalogue of Microorganisms (GCM) 10K type strain sequencing project: providing services to taxonomists for standard genome sequencing and annotation.</title>
        <authorList>
            <consortium name="The Broad Institute Genomics Platform"/>
            <consortium name="The Broad Institute Genome Sequencing Center for Infectious Disease"/>
            <person name="Wu L."/>
            <person name="Ma J."/>
        </authorList>
    </citation>
    <scope>NUCLEOTIDE SEQUENCE [LARGE SCALE GENOMIC DNA]</scope>
    <source>
        <strain evidence="3">JCM 14234</strain>
    </source>
</reference>
<dbReference type="Pfam" id="PF00293">
    <property type="entry name" value="NUDIX"/>
    <property type="match status" value="1"/>
</dbReference>
<dbReference type="GO" id="GO:0016787">
    <property type="term" value="F:hydrolase activity"/>
    <property type="evidence" value="ECO:0007669"/>
    <property type="project" value="UniProtKB-KW"/>
</dbReference>
<dbReference type="InterPro" id="IPR015797">
    <property type="entry name" value="NUDIX_hydrolase-like_dom_sf"/>
</dbReference>
<dbReference type="EMBL" id="BAAAVS010000056">
    <property type="protein sequence ID" value="GAA3046367.1"/>
    <property type="molecule type" value="Genomic_DNA"/>
</dbReference>
<dbReference type="Gene3D" id="3.90.79.10">
    <property type="entry name" value="Nucleoside Triphosphate Pyrophosphohydrolase"/>
    <property type="match status" value="1"/>
</dbReference>
<evidence type="ECO:0000313" key="2">
    <source>
        <dbReference type="EMBL" id="GAA3046367.1"/>
    </source>
</evidence>
<keyword evidence="2" id="KW-0378">Hydrolase</keyword>
<accession>A0ABP6LJI4</accession>
<comment type="caution">
    <text evidence="2">The sequence shown here is derived from an EMBL/GenBank/DDBJ whole genome shotgun (WGS) entry which is preliminary data.</text>
</comment>
<protein>
    <submittedName>
        <fullName evidence="2">NUDIX hydrolase</fullName>
    </submittedName>
</protein>
<dbReference type="CDD" id="cd03674">
    <property type="entry name" value="NUDIX_Hydrolase"/>
    <property type="match status" value="1"/>
</dbReference>
<gene>
    <name evidence="2" type="ORF">GCM10010528_26930</name>
</gene>
<dbReference type="Proteomes" id="UP001501035">
    <property type="component" value="Unassembled WGS sequence"/>
</dbReference>
<sequence>MSVHATTRAALIAWALDDPEQDGLRHTYLAFLDSAADGCLRAHAPGHITASALVVDAAVSHVLLTLHPRVGKWVQLGGHCEPDDPSIEAAALREAVEESGIDALQLVPGPVHLHTHPITCSLGVPTRHLDVRFAAVAPPTPDGSLPTIVCSDESLDLRWWPLDRLPNSELAALVDVAIRRIRAIAAPSWQTSP</sequence>